<keyword evidence="4 6" id="KW-0808">Transferase</keyword>
<dbReference type="HAMAP" id="MF_01877">
    <property type="entry name" value="16SrRNA_methyltr_I"/>
    <property type="match status" value="1"/>
</dbReference>
<keyword evidence="1 6" id="KW-0963">Cytoplasm</keyword>
<keyword evidence="3 6" id="KW-0489">Methyltransferase</keyword>
<evidence type="ECO:0000313" key="8">
    <source>
        <dbReference type="EMBL" id="MDQ0340623.1"/>
    </source>
</evidence>
<dbReference type="Proteomes" id="UP001232445">
    <property type="component" value="Unassembled WGS sequence"/>
</dbReference>
<comment type="subcellular location">
    <subcellularLocation>
        <location evidence="6">Cytoplasm</location>
    </subcellularLocation>
</comment>
<evidence type="ECO:0000256" key="1">
    <source>
        <dbReference type="ARBA" id="ARBA00022490"/>
    </source>
</evidence>
<dbReference type="Gene3D" id="3.40.1010.10">
    <property type="entry name" value="Cobalt-precorrin-4 Transmethylase, Domain 1"/>
    <property type="match status" value="1"/>
</dbReference>
<dbReference type="GO" id="GO:0032259">
    <property type="term" value="P:methylation"/>
    <property type="evidence" value="ECO:0007669"/>
    <property type="project" value="UniProtKB-KW"/>
</dbReference>
<dbReference type="EC" id="2.1.1.198" evidence="6"/>
<dbReference type="CDD" id="cd11648">
    <property type="entry name" value="RsmI"/>
    <property type="match status" value="1"/>
</dbReference>
<gene>
    <name evidence="6" type="primary">rsmI</name>
    <name evidence="8" type="ORF">J2S00_003447</name>
</gene>
<dbReference type="PANTHER" id="PTHR46111">
    <property type="entry name" value="RIBOSOMAL RNA SMALL SUBUNIT METHYLTRANSFERASE I"/>
    <property type="match status" value="1"/>
</dbReference>
<dbReference type="InterPro" id="IPR014776">
    <property type="entry name" value="4pyrrole_Mease_sub2"/>
</dbReference>
<dbReference type="EMBL" id="JAUSUQ010000016">
    <property type="protein sequence ID" value="MDQ0340623.1"/>
    <property type="molecule type" value="Genomic_DNA"/>
</dbReference>
<dbReference type="PIRSF" id="PIRSF005917">
    <property type="entry name" value="MTase_YraL"/>
    <property type="match status" value="1"/>
</dbReference>
<name>A0ABU0CWY8_9BACI</name>
<feature type="domain" description="Tetrapyrrole methylase" evidence="7">
    <location>
        <begin position="16"/>
        <end position="214"/>
    </location>
</feature>
<evidence type="ECO:0000256" key="5">
    <source>
        <dbReference type="ARBA" id="ARBA00022691"/>
    </source>
</evidence>
<evidence type="ECO:0000256" key="3">
    <source>
        <dbReference type="ARBA" id="ARBA00022603"/>
    </source>
</evidence>
<dbReference type="SUPFAM" id="SSF53790">
    <property type="entry name" value="Tetrapyrrole methylase"/>
    <property type="match status" value="1"/>
</dbReference>
<dbReference type="InterPro" id="IPR008189">
    <property type="entry name" value="rRNA_ssu_MeTfrase_I"/>
</dbReference>
<keyword evidence="5 6" id="KW-0949">S-adenosyl-L-methionine</keyword>
<dbReference type="InterPro" id="IPR000878">
    <property type="entry name" value="4pyrrol_Mease"/>
</dbReference>
<dbReference type="PANTHER" id="PTHR46111:SF1">
    <property type="entry name" value="RIBOSOMAL RNA SMALL SUBUNIT METHYLTRANSFERASE I"/>
    <property type="match status" value="1"/>
</dbReference>
<dbReference type="Gene3D" id="3.30.950.10">
    <property type="entry name" value="Methyltransferase, Cobalt-precorrin-4 Transmethylase, Domain 2"/>
    <property type="match status" value="1"/>
</dbReference>
<evidence type="ECO:0000259" key="7">
    <source>
        <dbReference type="Pfam" id="PF00590"/>
    </source>
</evidence>
<dbReference type="NCBIfam" id="TIGR00096">
    <property type="entry name" value="16S rRNA (cytidine(1402)-2'-O)-methyltransferase"/>
    <property type="match status" value="1"/>
</dbReference>
<keyword evidence="2 6" id="KW-0698">rRNA processing</keyword>
<dbReference type="Pfam" id="PF00590">
    <property type="entry name" value="TP_methylase"/>
    <property type="match status" value="1"/>
</dbReference>
<accession>A0ABU0CWY8</accession>
<organism evidence="8 9">
    <name type="scientific">Caldalkalibacillus uzonensis</name>
    <dbReference type="NCBI Taxonomy" id="353224"/>
    <lineage>
        <taxon>Bacteria</taxon>
        <taxon>Bacillati</taxon>
        <taxon>Bacillota</taxon>
        <taxon>Bacilli</taxon>
        <taxon>Bacillales</taxon>
        <taxon>Bacillaceae</taxon>
        <taxon>Caldalkalibacillus</taxon>
    </lineage>
</organism>
<dbReference type="InterPro" id="IPR035996">
    <property type="entry name" value="4pyrrol_Methylase_sf"/>
</dbReference>
<comment type="similarity">
    <text evidence="6">Belongs to the methyltransferase superfamily. RsmI family.</text>
</comment>
<reference evidence="8 9" key="1">
    <citation type="submission" date="2023-07" db="EMBL/GenBank/DDBJ databases">
        <title>Genomic Encyclopedia of Type Strains, Phase IV (KMG-IV): sequencing the most valuable type-strain genomes for metagenomic binning, comparative biology and taxonomic classification.</title>
        <authorList>
            <person name="Goeker M."/>
        </authorList>
    </citation>
    <scope>NUCLEOTIDE SEQUENCE [LARGE SCALE GENOMIC DNA]</scope>
    <source>
        <strain evidence="8 9">DSM 17740</strain>
    </source>
</reference>
<sequence>MMWSQLSYEDQDKGVLYLVPTPIGNLEDITLRALETLKTVDYIACEDTRRTRKLLQHFQIEQTLTPYHEHNKHHKAPRLLEDLKQGKRIALVTDAGMPAISDPGQDLVQQAVEEQIPVVSLPGATAGLTGLVASGLSTRRFLFYGFLDRKSKVRREQLTALSALPYTLIFYEAPHRLQETLGDMVEMLGDRQAVLVRELSKRFEEYVRGTLGELCHWAQEKEVRGEFTLIVDKAKEEQLQAIDVQEAAPWWENKTVTEHVEHYIDQGFTPKAAIKQTAKERDLPKREVYQLYHGLGPSLERGE</sequence>
<proteinExistence type="inferred from homology"/>
<dbReference type="GO" id="GO:0008168">
    <property type="term" value="F:methyltransferase activity"/>
    <property type="evidence" value="ECO:0007669"/>
    <property type="project" value="UniProtKB-KW"/>
</dbReference>
<evidence type="ECO:0000256" key="6">
    <source>
        <dbReference type="HAMAP-Rule" id="MF_01877"/>
    </source>
</evidence>
<comment type="caution">
    <text evidence="8">The sequence shown here is derived from an EMBL/GenBank/DDBJ whole genome shotgun (WGS) entry which is preliminary data.</text>
</comment>
<comment type="catalytic activity">
    <reaction evidence="6">
        <text>cytidine(1402) in 16S rRNA + S-adenosyl-L-methionine = 2'-O-methylcytidine(1402) in 16S rRNA + S-adenosyl-L-homocysteine + H(+)</text>
        <dbReference type="Rhea" id="RHEA:42924"/>
        <dbReference type="Rhea" id="RHEA-COMP:10285"/>
        <dbReference type="Rhea" id="RHEA-COMP:10286"/>
        <dbReference type="ChEBI" id="CHEBI:15378"/>
        <dbReference type="ChEBI" id="CHEBI:57856"/>
        <dbReference type="ChEBI" id="CHEBI:59789"/>
        <dbReference type="ChEBI" id="CHEBI:74495"/>
        <dbReference type="ChEBI" id="CHEBI:82748"/>
        <dbReference type="EC" id="2.1.1.198"/>
    </reaction>
</comment>
<comment type="function">
    <text evidence="6">Catalyzes the 2'-O-methylation of the ribose of cytidine 1402 (C1402) in 16S rRNA.</text>
</comment>
<protein>
    <recommendedName>
        <fullName evidence="6">Ribosomal RNA small subunit methyltransferase I</fullName>
        <ecNumber evidence="6">2.1.1.198</ecNumber>
    </recommendedName>
    <alternativeName>
        <fullName evidence="6">16S rRNA 2'-O-ribose C1402 methyltransferase</fullName>
    </alternativeName>
    <alternativeName>
        <fullName evidence="6">rRNA (cytidine-2'-O-)-methyltransferase RsmI</fullName>
    </alternativeName>
</protein>
<evidence type="ECO:0000313" key="9">
    <source>
        <dbReference type="Proteomes" id="UP001232445"/>
    </source>
</evidence>
<evidence type="ECO:0000256" key="4">
    <source>
        <dbReference type="ARBA" id="ARBA00022679"/>
    </source>
</evidence>
<evidence type="ECO:0000256" key="2">
    <source>
        <dbReference type="ARBA" id="ARBA00022552"/>
    </source>
</evidence>
<keyword evidence="9" id="KW-1185">Reference proteome</keyword>
<dbReference type="InterPro" id="IPR014777">
    <property type="entry name" value="4pyrrole_Mease_sub1"/>
</dbReference>